<comment type="caution">
    <text evidence="9">The sequence shown here is derived from an EMBL/GenBank/DDBJ whole genome shotgun (WGS) entry which is preliminary data.</text>
</comment>
<evidence type="ECO:0000256" key="6">
    <source>
        <dbReference type="ARBA" id="ARBA00023210"/>
    </source>
</evidence>
<evidence type="ECO:0000256" key="4">
    <source>
        <dbReference type="ARBA" id="ARBA00023054"/>
    </source>
</evidence>
<dbReference type="Pfam" id="PF06160">
    <property type="entry name" value="EzrA"/>
    <property type="match status" value="1"/>
</dbReference>
<keyword evidence="7 8" id="KW-0131">Cell cycle</keyword>
<feature type="topological domain" description="Extracellular" evidence="8">
    <location>
        <begin position="1"/>
        <end position="2"/>
    </location>
</feature>
<evidence type="ECO:0000256" key="8">
    <source>
        <dbReference type="HAMAP-Rule" id="MF_00728"/>
    </source>
</evidence>
<keyword evidence="10" id="KW-1185">Reference proteome</keyword>
<evidence type="ECO:0000256" key="3">
    <source>
        <dbReference type="ARBA" id="ARBA00022989"/>
    </source>
</evidence>
<feature type="coiled-coil region" evidence="8">
    <location>
        <begin position="123"/>
        <end position="153"/>
    </location>
</feature>
<keyword evidence="5 8" id="KW-0472">Membrane</keyword>
<accession>A0ABS2QIV0</accession>
<dbReference type="EMBL" id="JAFBFI010000009">
    <property type="protein sequence ID" value="MBM7692905.1"/>
    <property type="molecule type" value="Genomic_DNA"/>
</dbReference>
<keyword evidence="2 8" id="KW-0812">Transmembrane</keyword>
<keyword evidence="8" id="KW-1003">Cell membrane</keyword>
<evidence type="ECO:0000256" key="5">
    <source>
        <dbReference type="ARBA" id="ARBA00023136"/>
    </source>
</evidence>
<evidence type="ECO:0000256" key="1">
    <source>
        <dbReference type="ARBA" id="ARBA00022618"/>
    </source>
</evidence>
<feature type="coiled-coil region" evidence="8">
    <location>
        <begin position="369"/>
        <end position="410"/>
    </location>
</feature>
<feature type="topological domain" description="Cytoplasmic" evidence="8">
    <location>
        <begin position="22"/>
        <end position="561"/>
    </location>
</feature>
<sequence>MEYIIIAILIILLFFTLGYFSKKKHYKELDRLEAWKMDIMNRPVLDELSKVKQLNMTGETEEMFERWRREWDEIITLHMPQIEELLFDGEEYADRFRFKRSKEVQKLIETKLVEIEKSIQKILDELNELVGSEEKNRAEIEELKETYRSLKKSLLAHRHSYSKAAGKLESILEEVVQKLGEFDECTVNGNYLKAREHLLLIKSLLNSVQEKMELIPELLLETQTGIPSQLEELKSGFAEMSAQGYLLEHIQFETEMDRLESELDVYRSYLEAGETSEAKNGIADMQESVNDLYDLLEKEVMARQYIYQNHPVLNEDISILEFENEKLKTETSKVLQSYHLPENDLEFQRNMDKMVSQVSKRFLLIQNKLDQDNQAQSILSDELRELEEQMQQLKEEQAVFTAKLHALRKDELEARDTVNTLKKRMSEISRMISKSNIPGLPSDYVSYVGEVRESLSDVEDKLEEIPLDMASVRIYLEKAETSVEKLYDLSKDLVEHMVIAEKVIQYGNRYRSKYPSVAEGLRKAENNFHNFQYQEALEQAAAVLEKVEPGCLKRIELELES</sequence>
<evidence type="ECO:0000313" key="10">
    <source>
        <dbReference type="Proteomes" id="UP000823486"/>
    </source>
</evidence>
<protein>
    <recommendedName>
        <fullName evidence="8">Septation ring formation regulator EzrA</fullName>
    </recommendedName>
</protein>
<organism evidence="9 10">
    <name type="scientific">Peribacillus deserti</name>
    <dbReference type="NCBI Taxonomy" id="673318"/>
    <lineage>
        <taxon>Bacteria</taxon>
        <taxon>Bacillati</taxon>
        <taxon>Bacillota</taxon>
        <taxon>Bacilli</taxon>
        <taxon>Bacillales</taxon>
        <taxon>Bacillaceae</taxon>
        <taxon>Peribacillus</taxon>
    </lineage>
</organism>
<dbReference type="NCBIfam" id="NF003413">
    <property type="entry name" value="PRK04778.1-7"/>
    <property type="match status" value="1"/>
</dbReference>
<gene>
    <name evidence="8" type="primary">ezrA</name>
    <name evidence="9" type="ORF">JOC77_002336</name>
</gene>
<dbReference type="RefSeq" id="WP_204543247.1">
    <property type="nucleotide sequence ID" value="NZ_JAFBFI010000009.1"/>
</dbReference>
<reference evidence="9 10" key="1">
    <citation type="submission" date="2021-01" db="EMBL/GenBank/DDBJ databases">
        <title>Genomic Encyclopedia of Type Strains, Phase IV (KMG-IV): sequencing the most valuable type-strain genomes for metagenomic binning, comparative biology and taxonomic classification.</title>
        <authorList>
            <person name="Goeker M."/>
        </authorList>
    </citation>
    <scope>NUCLEOTIDE SEQUENCE [LARGE SCALE GENOMIC DNA]</scope>
    <source>
        <strain evidence="9 10">DSM 105482</strain>
    </source>
</reference>
<keyword evidence="3 8" id="KW-1133">Transmembrane helix</keyword>
<keyword evidence="4 8" id="KW-0175">Coiled coil</keyword>
<comment type="function">
    <text evidence="8">Negative regulator of FtsZ ring formation; modulates the frequency and position of FtsZ ring formation. Inhibits FtsZ ring formation at polar sites. Interacts either with FtsZ or with one of its binding partners to promote depolymerization.</text>
</comment>
<name>A0ABS2QIV0_9BACI</name>
<comment type="similarity">
    <text evidence="8">Belongs to the EzrA family.</text>
</comment>
<evidence type="ECO:0000256" key="7">
    <source>
        <dbReference type="ARBA" id="ARBA00023306"/>
    </source>
</evidence>
<keyword evidence="1 8" id="KW-0132">Cell division</keyword>
<dbReference type="HAMAP" id="MF_00728">
    <property type="entry name" value="EzrA"/>
    <property type="match status" value="1"/>
</dbReference>
<evidence type="ECO:0000313" key="9">
    <source>
        <dbReference type="EMBL" id="MBM7692905.1"/>
    </source>
</evidence>
<comment type="subcellular location">
    <subcellularLocation>
        <location evidence="8">Cell membrane</location>
        <topology evidence="8">Single-pass membrane protein</topology>
    </subcellularLocation>
    <text evidence="8">Colocalized with FtsZ to the nascent septal site.</text>
</comment>
<dbReference type="Proteomes" id="UP000823486">
    <property type="component" value="Unassembled WGS sequence"/>
</dbReference>
<keyword evidence="6 8" id="KW-0717">Septation</keyword>
<evidence type="ECO:0000256" key="2">
    <source>
        <dbReference type="ARBA" id="ARBA00022692"/>
    </source>
</evidence>
<proteinExistence type="inferred from homology"/>
<dbReference type="InterPro" id="IPR010379">
    <property type="entry name" value="EzrA"/>
</dbReference>